<dbReference type="EMBL" id="CP041765">
    <property type="protein sequence ID" value="QDQ96904.1"/>
    <property type="molecule type" value="Genomic_DNA"/>
</dbReference>
<reference evidence="1 2" key="2">
    <citation type="submission" date="2019-07" db="EMBL/GenBank/DDBJ databases">
        <authorList>
            <person name="Huang Y."/>
        </authorList>
    </citation>
    <scope>NUCLEOTIDE SEQUENCE [LARGE SCALE GENOMIC DNA]</scope>
    <source>
        <strain evidence="1 2">HY188</strain>
    </source>
</reference>
<gene>
    <name evidence="1" type="ORF">FO059_05605</name>
</gene>
<dbReference type="KEGG" id="toy:FO059_05605"/>
<accession>A0A516X1E3</accession>
<name>A0A516X1E3_9ACTN</name>
<protein>
    <submittedName>
        <fullName evidence="1">Uncharacterized protein</fullName>
    </submittedName>
</protein>
<organism evidence="1 2">
    <name type="scientific">Tomitella fengzijianii</name>
    <dbReference type="NCBI Taxonomy" id="2597660"/>
    <lineage>
        <taxon>Bacteria</taxon>
        <taxon>Bacillati</taxon>
        <taxon>Actinomycetota</taxon>
        <taxon>Actinomycetes</taxon>
        <taxon>Mycobacteriales</taxon>
        <taxon>Tomitella</taxon>
    </lineage>
</organism>
<evidence type="ECO:0000313" key="2">
    <source>
        <dbReference type="Proteomes" id="UP000317344"/>
    </source>
</evidence>
<evidence type="ECO:0000313" key="1">
    <source>
        <dbReference type="EMBL" id="QDQ96904.1"/>
    </source>
</evidence>
<sequence length="113" mass="12616">MRTALLKALTLKCNNTAYRPVMNAIDLLQRYLEQPLKEGAFSNSDLFSGKDGDLTGANKESQEVPMLARHLLQSSLVHVDLARSFSRFWPIRSGRTRSPRRTGGGCLRRSGPI</sequence>
<keyword evidence="2" id="KW-1185">Reference proteome</keyword>
<dbReference type="Proteomes" id="UP000317344">
    <property type="component" value="Chromosome"/>
</dbReference>
<dbReference type="OrthoDB" id="4480707at2"/>
<dbReference type="AlphaFoldDB" id="A0A516X1E3"/>
<reference evidence="1 2" key="1">
    <citation type="submission" date="2019-07" db="EMBL/GenBank/DDBJ databases">
        <title>Tomitella cavernea sp. nov., an actinomycete isolated from soil.</title>
        <authorList>
            <person name="Cheng J."/>
        </authorList>
    </citation>
    <scope>NUCLEOTIDE SEQUENCE [LARGE SCALE GENOMIC DNA]</scope>
    <source>
        <strain evidence="1 2">HY188</strain>
    </source>
</reference>
<proteinExistence type="predicted"/>
<dbReference type="RefSeq" id="WP_143907052.1">
    <property type="nucleotide sequence ID" value="NZ_CP041765.1"/>
</dbReference>